<feature type="active site" description="Phosphoserine intermediate" evidence="10 11">
    <location>
        <position position="62"/>
    </location>
</feature>
<dbReference type="SUPFAM" id="SSF53649">
    <property type="entry name" value="Alkaline phosphatase-like"/>
    <property type="match status" value="1"/>
</dbReference>
<evidence type="ECO:0000256" key="8">
    <source>
        <dbReference type="ARBA" id="ARBA00023235"/>
    </source>
</evidence>
<name>A0A1M6NTQ4_9CLOT</name>
<comment type="function">
    <text evidence="10">Catalyzes the interconversion of 2-phosphoglycerate and 3-phosphoglycerate.</text>
</comment>
<dbReference type="InterPro" id="IPR006124">
    <property type="entry name" value="Metalloenzyme"/>
</dbReference>
<evidence type="ECO:0000256" key="5">
    <source>
        <dbReference type="ARBA" id="ARBA00022723"/>
    </source>
</evidence>
<dbReference type="PIRSF" id="PIRSF001492">
    <property type="entry name" value="IPGAM"/>
    <property type="match status" value="1"/>
</dbReference>
<comment type="subunit">
    <text evidence="10">Monomer.</text>
</comment>
<dbReference type="GO" id="GO:0004619">
    <property type="term" value="F:phosphoglycerate mutase activity"/>
    <property type="evidence" value="ECO:0007669"/>
    <property type="project" value="UniProtKB-UniRule"/>
</dbReference>
<feature type="binding site" evidence="10 13">
    <location>
        <position position="404"/>
    </location>
    <ligand>
        <name>Mn(2+)</name>
        <dbReference type="ChEBI" id="CHEBI:29035"/>
        <label>1</label>
    </ligand>
</feature>
<evidence type="ECO:0000256" key="4">
    <source>
        <dbReference type="ARBA" id="ARBA00012026"/>
    </source>
</evidence>
<feature type="binding site" evidence="10 12">
    <location>
        <begin position="260"/>
        <end position="263"/>
    </location>
    <ligand>
        <name>substrate</name>
    </ligand>
</feature>
<evidence type="ECO:0000256" key="6">
    <source>
        <dbReference type="ARBA" id="ARBA00023152"/>
    </source>
</evidence>
<dbReference type="RefSeq" id="WP_072903455.1">
    <property type="nucleotide sequence ID" value="NZ_FRAD01000011.1"/>
</dbReference>
<dbReference type="GO" id="GO:0006007">
    <property type="term" value="P:glucose catabolic process"/>
    <property type="evidence" value="ECO:0007669"/>
    <property type="project" value="InterPro"/>
</dbReference>
<dbReference type="Pfam" id="PF01676">
    <property type="entry name" value="Metalloenzyme"/>
    <property type="match status" value="1"/>
</dbReference>
<feature type="binding site" evidence="10 13">
    <location>
        <position position="441"/>
    </location>
    <ligand>
        <name>Mn(2+)</name>
        <dbReference type="ChEBI" id="CHEBI:29035"/>
        <label>2</label>
    </ligand>
</feature>
<comment type="catalytic activity">
    <reaction evidence="1 10">
        <text>(2R)-2-phosphoglycerate = (2R)-3-phosphoglycerate</text>
        <dbReference type="Rhea" id="RHEA:15901"/>
        <dbReference type="ChEBI" id="CHEBI:58272"/>
        <dbReference type="ChEBI" id="CHEBI:58289"/>
        <dbReference type="EC" id="5.4.2.12"/>
    </reaction>
</comment>
<dbReference type="PANTHER" id="PTHR31637:SF0">
    <property type="entry name" value="2,3-BISPHOSPHOGLYCERATE-INDEPENDENT PHOSPHOGLYCERATE MUTASE"/>
    <property type="match status" value="1"/>
</dbReference>
<dbReference type="HAMAP" id="MF_01038">
    <property type="entry name" value="GpmI"/>
    <property type="match status" value="1"/>
</dbReference>
<keyword evidence="5 10" id="KW-0479">Metal-binding</keyword>
<feature type="binding site" evidence="10 13">
    <location>
        <position position="460"/>
    </location>
    <ligand>
        <name>Mn(2+)</name>
        <dbReference type="ChEBI" id="CHEBI:29035"/>
        <label>1</label>
    </ligand>
</feature>
<evidence type="ECO:0000256" key="13">
    <source>
        <dbReference type="PIRSR" id="PIRSR001492-3"/>
    </source>
</evidence>
<dbReference type="EMBL" id="FRAD01000011">
    <property type="protein sequence ID" value="SHJ99035.1"/>
    <property type="molecule type" value="Genomic_DNA"/>
</dbReference>
<dbReference type="GO" id="GO:0030145">
    <property type="term" value="F:manganese ion binding"/>
    <property type="evidence" value="ECO:0007669"/>
    <property type="project" value="UniProtKB-UniRule"/>
</dbReference>
<feature type="binding site" evidence="10 12">
    <location>
        <position position="191"/>
    </location>
    <ligand>
        <name>substrate</name>
    </ligand>
</feature>
<keyword evidence="6 10" id="KW-0324">Glycolysis</keyword>
<evidence type="ECO:0000256" key="3">
    <source>
        <dbReference type="ARBA" id="ARBA00008819"/>
    </source>
</evidence>
<dbReference type="SUPFAM" id="SSF64158">
    <property type="entry name" value="2,3-Bisphosphoglycerate-independent phosphoglycerate mutase, substrate-binding domain"/>
    <property type="match status" value="1"/>
</dbReference>
<evidence type="ECO:0000256" key="9">
    <source>
        <dbReference type="ARBA" id="ARBA00071648"/>
    </source>
</evidence>
<evidence type="ECO:0000256" key="2">
    <source>
        <dbReference type="ARBA" id="ARBA00004798"/>
    </source>
</evidence>
<keyword evidence="17" id="KW-1185">Reference proteome</keyword>
<sequence length="512" mass="57327">MDRKPVMLMILDGFGVSENTVGNAVYSADNRNYDDYYNTYPHTTLKASGLDVGLPQGQMGNSEVGHLNIGAGRVIYQQLTRITKDIEEGAFFQKEALNQCIDKAIQSNKSVHLIGLLSDGGVHSHINHLKALIKLCKLKKAERVYLHAVLDGRDVPPKSALKYIKEIESYMDEMKTGVIATVSGRYYAMDRDNRWDRVEKAYDAMVLSKGEKSISATEAVEKSYQMDVTDEFVLPTIIVQDKNETAKIQQGDSVIFFNFRPDRAREITRALNDREFHGFERKTMDLNYVCMTEYDKTIENVTVVYPQESYNNTLGQYVSSKGLSQLRIAETEKYAHVTFFFNGGVEEPNKGEDRILVPSPKVATYDLKPEMSAPEVTEKLLVAIDDEKYDLIILNYANPDMVGHTGDMRAAVKAIEAVDYCLGKVVEKMLLKNGTVFITADHGNSEEMVDLNTGKPMTAHTTNEVPFLWISNESKNGKLRENGILADIAPTILHVMGLCKPTEMTGISLINS</sequence>
<evidence type="ECO:0000259" key="15">
    <source>
        <dbReference type="Pfam" id="PF06415"/>
    </source>
</evidence>
<dbReference type="FunFam" id="3.40.1450.10:FF:000001">
    <property type="entry name" value="2,3-bisphosphoglycerate-independent phosphoglycerate mutase"/>
    <property type="match status" value="1"/>
</dbReference>
<evidence type="ECO:0000256" key="10">
    <source>
        <dbReference type="HAMAP-Rule" id="MF_01038"/>
    </source>
</evidence>
<dbReference type="UniPathway" id="UPA00109">
    <property type="reaction ID" value="UER00186"/>
</dbReference>
<feature type="domain" description="Metalloenzyme" evidence="14">
    <location>
        <begin position="4"/>
        <end position="498"/>
    </location>
</feature>
<feature type="binding site" evidence="10 12">
    <location>
        <position position="333"/>
    </location>
    <ligand>
        <name>substrate</name>
    </ligand>
</feature>
<dbReference type="Proteomes" id="UP000183952">
    <property type="component" value="Unassembled WGS sequence"/>
</dbReference>
<evidence type="ECO:0000256" key="11">
    <source>
        <dbReference type="PIRSR" id="PIRSR001492-1"/>
    </source>
</evidence>
<keyword evidence="8 10" id="KW-0413">Isomerase</keyword>
<dbReference type="Pfam" id="PF06415">
    <property type="entry name" value="iPGM_N"/>
    <property type="match status" value="1"/>
</dbReference>
<dbReference type="GO" id="GO:0006096">
    <property type="term" value="P:glycolytic process"/>
    <property type="evidence" value="ECO:0007669"/>
    <property type="project" value="UniProtKB-UniRule"/>
</dbReference>
<feature type="binding site" evidence="10 13">
    <location>
        <position position="12"/>
    </location>
    <ligand>
        <name>Mn(2+)</name>
        <dbReference type="ChEBI" id="CHEBI:29035"/>
        <label>2</label>
    </ligand>
</feature>
<dbReference type="STRING" id="1121331.SAMN02745248_01485"/>
<dbReference type="EC" id="5.4.2.12" evidence="4 10"/>
<feature type="binding site" evidence="10 12">
    <location>
        <begin position="153"/>
        <end position="154"/>
    </location>
    <ligand>
        <name>substrate</name>
    </ligand>
</feature>
<dbReference type="NCBIfam" id="TIGR01307">
    <property type="entry name" value="pgm_bpd_ind"/>
    <property type="match status" value="1"/>
</dbReference>
<gene>
    <name evidence="10" type="primary">gpmI</name>
    <name evidence="16" type="ORF">SAMN02745248_01485</name>
</gene>
<dbReference type="Gene3D" id="3.40.720.10">
    <property type="entry name" value="Alkaline Phosphatase, subunit A"/>
    <property type="match status" value="1"/>
</dbReference>
<evidence type="ECO:0000313" key="16">
    <source>
        <dbReference type="EMBL" id="SHJ99035.1"/>
    </source>
</evidence>
<feature type="binding site" evidence="10 13">
    <location>
        <position position="442"/>
    </location>
    <ligand>
        <name>Mn(2+)</name>
        <dbReference type="ChEBI" id="CHEBI:29035"/>
        <label>2</label>
    </ligand>
</feature>
<dbReference type="GO" id="GO:0043937">
    <property type="term" value="P:regulation of sporulation"/>
    <property type="evidence" value="ECO:0007669"/>
    <property type="project" value="UniProtKB-ARBA"/>
</dbReference>
<dbReference type="OrthoDB" id="9800863at2"/>
<proteinExistence type="inferred from homology"/>
<dbReference type="AlphaFoldDB" id="A0A1M6NTQ4"/>
<evidence type="ECO:0000313" key="17">
    <source>
        <dbReference type="Proteomes" id="UP000183952"/>
    </source>
</evidence>
<dbReference type="InterPro" id="IPR005995">
    <property type="entry name" value="Pgm_bpd_ind"/>
</dbReference>
<feature type="binding site" evidence="10 12">
    <location>
        <position position="185"/>
    </location>
    <ligand>
        <name>substrate</name>
    </ligand>
</feature>
<evidence type="ECO:0000256" key="1">
    <source>
        <dbReference type="ARBA" id="ARBA00000370"/>
    </source>
</evidence>
<comment type="similarity">
    <text evidence="3 10">Belongs to the BPG-independent phosphoglycerate mutase family.</text>
</comment>
<evidence type="ECO:0000259" key="14">
    <source>
        <dbReference type="Pfam" id="PF01676"/>
    </source>
</evidence>
<evidence type="ECO:0000256" key="7">
    <source>
        <dbReference type="ARBA" id="ARBA00023211"/>
    </source>
</evidence>
<evidence type="ECO:0000256" key="12">
    <source>
        <dbReference type="PIRSR" id="PIRSR001492-2"/>
    </source>
</evidence>
<comment type="pathway">
    <text evidence="2 10">Carbohydrate degradation; glycolysis; pyruvate from D-glyceraldehyde 3-phosphate: step 3/5.</text>
</comment>
<dbReference type="InterPro" id="IPR036646">
    <property type="entry name" value="PGAM_B_sf"/>
</dbReference>
<protein>
    <recommendedName>
        <fullName evidence="9 10">2,3-bisphosphoglycerate-independent phosphoglycerate mutase</fullName>
        <shortName evidence="10">BPG-independent PGAM</shortName>
        <shortName evidence="10">Phosphoglyceromutase</shortName>
        <shortName evidence="10">iPGM</shortName>
        <ecNumber evidence="4 10">5.4.2.12</ecNumber>
    </recommendedName>
</protein>
<accession>A0A1M6NTQ4</accession>
<dbReference type="PANTHER" id="PTHR31637">
    <property type="entry name" value="2,3-BISPHOSPHOGLYCERATE-INDEPENDENT PHOSPHOGLYCERATE MUTASE"/>
    <property type="match status" value="1"/>
</dbReference>
<organism evidence="16 17">
    <name type="scientific">Hathewaya proteolytica DSM 3090</name>
    <dbReference type="NCBI Taxonomy" id="1121331"/>
    <lineage>
        <taxon>Bacteria</taxon>
        <taxon>Bacillati</taxon>
        <taxon>Bacillota</taxon>
        <taxon>Clostridia</taxon>
        <taxon>Eubacteriales</taxon>
        <taxon>Clostridiaceae</taxon>
        <taxon>Hathewaya</taxon>
    </lineage>
</organism>
<dbReference type="Gene3D" id="3.40.1450.10">
    <property type="entry name" value="BPG-independent phosphoglycerate mutase, domain B"/>
    <property type="match status" value="1"/>
</dbReference>
<dbReference type="InterPro" id="IPR017850">
    <property type="entry name" value="Alkaline_phosphatase_core_sf"/>
</dbReference>
<dbReference type="GO" id="GO:0005829">
    <property type="term" value="C:cytosol"/>
    <property type="evidence" value="ECO:0007669"/>
    <property type="project" value="TreeGrafter"/>
</dbReference>
<dbReference type="InterPro" id="IPR011258">
    <property type="entry name" value="BPG-indep_PGM_N"/>
</dbReference>
<comment type="cofactor">
    <cofactor evidence="10">
        <name>Mn(2+)</name>
        <dbReference type="ChEBI" id="CHEBI:29035"/>
    </cofactor>
    <text evidence="10">Binds 2 manganese ions per subunit.</text>
</comment>
<keyword evidence="7 10" id="KW-0464">Manganese</keyword>
<feature type="binding site" evidence="10 13">
    <location>
        <position position="400"/>
    </location>
    <ligand>
        <name>Mn(2+)</name>
        <dbReference type="ChEBI" id="CHEBI:29035"/>
        <label>1</label>
    </ligand>
</feature>
<dbReference type="CDD" id="cd16010">
    <property type="entry name" value="iPGM"/>
    <property type="match status" value="1"/>
</dbReference>
<feature type="binding site" evidence="10 12">
    <location>
        <position position="123"/>
    </location>
    <ligand>
        <name>substrate</name>
    </ligand>
</feature>
<feature type="binding site" evidence="10 13">
    <location>
        <position position="62"/>
    </location>
    <ligand>
        <name>Mn(2+)</name>
        <dbReference type="ChEBI" id="CHEBI:29035"/>
        <label>2</label>
    </ligand>
</feature>
<feature type="domain" description="BPG-independent PGAM N-terminal" evidence="15">
    <location>
        <begin position="82"/>
        <end position="296"/>
    </location>
</feature>
<reference evidence="16 17" key="1">
    <citation type="submission" date="2016-11" db="EMBL/GenBank/DDBJ databases">
        <authorList>
            <person name="Jaros S."/>
            <person name="Januszkiewicz K."/>
            <person name="Wedrychowicz H."/>
        </authorList>
    </citation>
    <scope>NUCLEOTIDE SEQUENCE [LARGE SCALE GENOMIC DNA]</scope>
    <source>
        <strain evidence="16 17">DSM 3090</strain>
    </source>
</reference>
<dbReference type="FunFam" id="3.40.720.10:FF:000001">
    <property type="entry name" value="2,3-bisphosphoglycerate-independent phosphoglycerate mutase"/>
    <property type="match status" value="1"/>
</dbReference>